<sequence length="117" mass="13391">MSYVEFPEQEVKWEPMLEQHSNLRGTSVPQNCHYERKWSFLNPGAESVSDGVLMDKKMHGDIAAASETGRGSNSLHHLPTRQIKRSRTSDRARLPRPDDVSVSRLTARNLWFLRSVS</sequence>
<name>A0ABD0LS34_9CAEN</name>
<reference evidence="2 3" key="1">
    <citation type="journal article" date="2023" name="Sci. Data">
        <title>Genome assembly of the Korean intertidal mud-creeper Batillaria attramentaria.</title>
        <authorList>
            <person name="Patra A.K."/>
            <person name="Ho P.T."/>
            <person name="Jun S."/>
            <person name="Lee S.J."/>
            <person name="Kim Y."/>
            <person name="Won Y.J."/>
        </authorList>
    </citation>
    <scope>NUCLEOTIDE SEQUENCE [LARGE SCALE GENOMIC DNA]</scope>
    <source>
        <strain evidence="2">Wonlab-2016</strain>
    </source>
</reference>
<evidence type="ECO:0000256" key="1">
    <source>
        <dbReference type="SAM" id="MobiDB-lite"/>
    </source>
</evidence>
<keyword evidence="3" id="KW-1185">Reference proteome</keyword>
<accession>A0ABD0LS34</accession>
<feature type="compositionally biased region" description="Basic and acidic residues" evidence="1">
    <location>
        <begin position="87"/>
        <end position="97"/>
    </location>
</feature>
<protein>
    <submittedName>
        <fullName evidence="2">Uncharacterized protein</fullName>
    </submittedName>
</protein>
<feature type="region of interest" description="Disordered" evidence="1">
    <location>
        <begin position="66"/>
        <end position="97"/>
    </location>
</feature>
<gene>
    <name evidence="2" type="ORF">BaRGS_00006920</name>
</gene>
<evidence type="ECO:0000313" key="2">
    <source>
        <dbReference type="EMBL" id="KAK7501834.1"/>
    </source>
</evidence>
<proteinExistence type="predicted"/>
<organism evidence="2 3">
    <name type="scientific">Batillaria attramentaria</name>
    <dbReference type="NCBI Taxonomy" id="370345"/>
    <lineage>
        <taxon>Eukaryota</taxon>
        <taxon>Metazoa</taxon>
        <taxon>Spiralia</taxon>
        <taxon>Lophotrochozoa</taxon>
        <taxon>Mollusca</taxon>
        <taxon>Gastropoda</taxon>
        <taxon>Caenogastropoda</taxon>
        <taxon>Sorbeoconcha</taxon>
        <taxon>Cerithioidea</taxon>
        <taxon>Batillariidae</taxon>
        <taxon>Batillaria</taxon>
    </lineage>
</organism>
<dbReference type="AlphaFoldDB" id="A0ABD0LS34"/>
<comment type="caution">
    <text evidence="2">The sequence shown here is derived from an EMBL/GenBank/DDBJ whole genome shotgun (WGS) entry which is preliminary data.</text>
</comment>
<evidence type="ECO:0000313" key="3">
    <source>
        <dbReference type="Proteomes" id="UP001519460"/>
    </source>
</evidence>
<dbReference type="EMBL" id="JACVVK020000029">
    <property type="protein sequence ID" value="KAK7501834.1"/>
    <property type="molecule type" value="Genomic_DNA"/>
</dbReference>
<dbReference type="Proteomes" id="UP001519460">
    <property type="component" value="Unassembled WGS sequence"/>
</dbReference>